<gene>
    <name evidence="3" type="ORF">Ari01nite_07610</name>
</gene>
<keyword evidence="2" id="KW-0732">Signal</keyword>
<dbReference type="AlphaFoldDB" id="A0A919JYI3"/>
<comment type="caution">
    <text evidence="3">The sequence shown here is derived from an EMBL/GenBank/DDBJ whole genome shotgun (WGS) entry which is preliminary data.</text>
</comment>
<evidence type="ECO:0000256" key="2">
    <source>
        <dbReference type="SAM" id="SignalP"/>
    </source>
</evidence>
<feature type="region of interest" description="Disordered" evidence="1">
    <location>
        <begin position="91"/>
        <end position="112"/>
    </location>
</feature>
<feature type="chain" id="PRO_5039277142" evidence="2">
    <location>
        <begin position="44"/>
        <end position="145"/>
    </location>
</feature>
<evidence type="ECO:0000256" key="1">
    <source>
        <dbReference type="SAM" id="MobiDB-lite"/>
    </source>
</evidence>
<proteinExistence type="predicted"/>
<dbReference type="EMBL" id="BOMV01000006">
    <property type="protein sequence ID" value="GIE93296.1"/>
    <property type="molecule type" value="Genomic_DNA"/>
</dbReference>
<organism evidence="3 4">
    <name type="scientific">Paractinoplanes rishiriensis</name>
    <dbReference type="NCBI Taxonomy" id="1050105"/>
    <lineage>
        <taxon>Bacteria</taxon>
        <taxon>Bacillati</taxon>
        <taxon>Actinomycetota</taxon>
        <taxon>Actinomycetes</taxon>
        <taxon>Micromonosporales</taxon>
        <taxon>Micromonosporaceae</taxon>
        <taxon>Paractinoplanes</taxon>
    </lineage>
</organism>
<protein>
    <submittedName>
        <fullName evidence="3">Uncharacterized protein</fullName>
    </submittedName>
</protein>
<sequence>MGELAGPGQRRSIIVAILTAMQITGVIATALAVLLAAGAPAQAAPAASTPAQAAPPAGTTLVSVGSDGTPGDSGSGPASISRDGRYIAFASGSTNLVPGDTNRDRDRAEPSGNGSRVLFLSAATDLATGAPPGYQNLYLRCVRSC</sequence>
<feature type="signal peptide" evidence="2">
    <location>
        <begin position="1"/>
        <end position="43"/>
    </location>
</feature>
<name>A0A919JYI3_9ACTN</name>
<feature type="region of interest" description="Disordered" evidence="1">
    <location>
        <begin position="44"/>
        <end position="79"/>
    </location>
</feature>
<evidence type="ECO:0000313" key="4">
    <source>
        <dbReference type="Proteomes" id="UP000636960"/>
    </source>
</evidence>
<keyword evidence="4" id="KW-1185">Reference proteome</keyword>
<evidence type="ECO:0000313" key="3">
    <source>
        <dbReference type="EMBL" id="GIE93296.1"/>
    </source>
</evidence>
<dbReference type="Proteomes" id="UP000636960">
    <property type="component" value="Unassembled WGS sequence"/>
</dbReference>
<reference evidence="3" key="1">
    <citation type="submission" date="2021-01" db="EMBL/GenBank/DDBJ databases">
        <title>Whole genome shotgun sequence of Actinoplanes rishiriensis NBRC 108556.</title>
        <authorList>
            <person name="Komaki H."/>
            <person name="Tamura T."/>
        </authorList>
    </citation>
    <scope>NUCLEOTIDE SEQUENCE</scope>
    <source>
        <strain evidence="3">NBRC 108556</strain>
    </source>
</reference>
<accession>A0A919JYI3</accession>